<dbReference type="CDD" id="cd01104">
    <property type="entry name" value="HTH_MlrA-CarA"/>
    <property type="match status" value="1"/>
</dbReference>
<comment type="caution">
    <text evidence="6">The sequence shown here is derived from an EMBL/GenBank/DDBJ whole genome shotgun (WGS) entry which is preliminary data.</text>
</comment>
<evidence type="ECO:0000313" key="6">
    <source>
        <dbReference type="EMBL" id="NRD22404.1"/>
    </source>
</evidence>
<sequence>MNNIKNRFSIKDLENLTGIKAHTIRIWEKRYNLLEPQRTETNIRYYDLANFQKLLNISYLNENGYKISKIATTKADEIPKLVKEIATGNNVNSQAINDFKLSMLNFDQALFYKTYENLNKEKVFEDIFFDVFMPFLNDIGFLWQTDTISPAHEHFISALIRQKLLINIEKIQSQQTSTSNKTYVLYLPENEIHELGLMFINYKLISLGHHSIFLGPSIPIANLVDFQDNYEKVNYISYFSIKPERENLNTYLEEFDKIILKNSNSKLWVTGHIVNNMETETIPENIRTFKDLKTIIEAL</sequence>
<reference evidence="6 7" key="1">
    <citation type="journal article" date="2015" name="Int. J. Syst. Evol. Microbiol.">
        <title>Winogradskyella litoriviva sp. nov., isolated from coastal seawater.</title>
        <authorList>
            <person name="Nedashkovskaya O.I."/>
            <person name="Kukhlevskiy A.D."/>
            <person name="Zhukova N.V."/>
            <person name="Kim S.J."/>
            <person name="Rhee S.K."/>
            <person name="Mikhailov V.V."/>
        </authorList>
    </citation>
    <scope>NUCLEOTIDE SEQUENCE [LARGE SCALE GENOMIC DNA]</scope>
    <source>
        <strain evidence="6 7">KMM6491</strain>
    </source>
</reference>
<accession>A0ABX2E2E4</accession>
<dbReference type="InterPro" id="IPR047057">
    <property type="entry name" value="MerR_fam"/>
</dbReference>
<dbReference type="Pfam" id="PF02607">
    <property type="entry name" value="B12-binding_2"/>
    <property type="match status" value="1"/>
</dbReference>
<dbReference type="SMART" id="SM00422">
    <property type="entry name" value="HTH_MERR"/>
    <property type="match status" value="1"/>
</dbReference>
<keyword evidence="1" id="KW-0678">Repressor</keyword>
<dbReference type="PANTHER" id="PTHR30204:SF69">
    <property type="entry name" value="MERR-FAMILY TRANSCRIPTIONAL REGULATOR"/>
    <property type="match status" value="1"/>
</dbReference>
<proteinExistence type="predicted"/>
<evidence type="ECO:0000256" key="3">
    <source>
        <dbReference type="ARBA" id="ARBA00023125"/>
    </source>
</evidence>
<dbReference type="Gene3D" id="1.10.1660.10">
    <property type="match status" value="1"/>
</dbReference>
<dbReference type="InterPro" id="IPR009061">
    <property type="entry name" value="DNA-bd_dom_put_sf"/>
</dbReference>
<evidence type="ECO:0000313" key="7">
    <source>
        <dbReference type="Proteomes" id="UP000805085"/>
    </source>
</evidence>
<dbReference type="Pfam" id="PF13411">
    <property type="entry name" value="MerR_1"/>
    <property type="match status" value="1"/>
</dbReference>
<evidence type="ECO:0000259" key="5">
    <source>
        <dbReference type="PROSITE" id="PS50937"/>
    </source>
</evidence>
<dbReference type="SUPFAM" id="SSF46955">
    <property type="entry name" value="Putative DNA-binding domain"/>
    <property type="match status" value="1"/>
</dbReference>
<keyword evidence="3" id="KW-0238">DNA-binding</keyword>
<keyword evidence="2" id="KW-0805">Transcription regulation</keyword>
<organism evidence="6 7">
    <name type="scientific">Winogradskyella litoriviva</name>
    <dbReference type="NCBI Taxonomy" id="1220182"/>
    <lineage>
        <taxon>Bacteria</taxon>
        <taxon>Pseudomonadati</taxon>
        <taxon>Bacteroidota</taxon>
        <taxon>Flavobacteriia</taxon>
        <taxon>Flavobacteriales</taxon>
        <taxon>Flavobacteriaceae</taxon>
        <taxon>Winogradskyella</taxon>
    </lineage>
</organism>
<dbReference type="Gene3D" id="1.10.1240.10">
    <property type="entry name" value="Methionine synthase domain"/>
    <property type="match status" value="1"/>
</dbReference>
<dbReference type="InterPro" id="IPR000551">
    <property type="entry name" value="MerR-type_HTH_dom"/>
</dbReference>
<evidence type="ECO:0000256" key="2">
    <source>
        <dbReference type="ARBA" id="ARBA00023015"/>
    </source>
</evidence>
<dbReference type="Gene3D" id="3.40.50.280">
    <property type="entry name" value="Cobalamin-binding domain"/>
    <property type="match status" value="1"/>
</dbReference>
<dbReference type="Proteomes" id="UP000805085">
    <property type="component" value="Unassembled WGS sequence"/>
</dbReference>
<keyword evidence="7" id="KW-1185">Reference proteome</keyword>
<gene>
    <name evidence="6" type="ORF">HNV10_04080</name>
</gene>
<dbReference type="InterPro" id="IPR036594">
    <property type="entry name" value="Meth_synthase_dom"/>
</dbReference>
<feature type="domain" description="HTH merR-type" evidence="5">
    <location>
        <begin position="7"/>
        <end position="76"/>
    </location>
</feature>
<dbReference type="PROSITE" id="PS50937">
    <property type="entry name" value="HTH_MERR_2"/>
    <property type="match status" value="1"/>
</dbReference>
<dbReference type="EMBL" id="JABRWQ010000002">
    <property type="protein sequence ID" value="NRD22404.1"/>
    <property type="molecule type" value="Genomic_DNA"/>
</dbReference>
<name>A0ABX2E2E4_9FLAO</name>
<dbReference type="RefSeq" id="WP_173300081.1">
    <property type="nucleotide sequence ID" value="NZ_JABRWQ010000002.1"/>
</dbReference>
<evidence type="ECO:0000256" key="1">
    <source>
        <dbReference type="ARBA" id="ARBA00022491"/>
    </source>
</evidence>
<keyword evidence="4" id="KW-0804">Transcription</keyword>
<protein>
    <submittedName>
        <fullName evidence="6">MerR family transcriptional regulator</fullName>
    </submittedName>
</protein>
<evidence type="ECO:0000256" key="4">
    <source>
        <dbReference type="ARBA" id="ARBA00023163"/>
    </source>
</evidence>
<dbReference type="PANTHER" id="PTHR30204">
    <property type="entry name" value="REDOX-CYCLING DRUG-SENSING TRANSCRIPTIONAL ACTIVATOR SOXR"/>
    <property type="match status" value="1"/>
</dbReference>
<dbReference type="InterPro" id="IPR003759">
    <property type="entry name" value="Cbl-bd_cap"/>
</dbReference>